<evidence type="ECO:0000313" key="2">
    <source>
        <dbReference type="Proteomes" id="UP000327157"/>
    </source>
</evidence>
<dbReference type="EMBL" id="SMOL01000401">
    <property type="protein sequence ID" value="KAB2619039.1"/>
    <property type="molecule type" value="Genomic_DNA"/>
</dbReference>
<evidence type="ECO:0000313" key="1">
    <source>
        <dbReference type="EMBL" id="KAB2619039.1"/>
    </source>
</evidence>
<proteinExistence type="predicted"/>
<organism evidence="1 2">
    <name type="scientific">Pyrus ussuriensis x Pyrus communis</name>
    <dbReference type="NCBI Taxonomy" id="2448454"/>
    <lineage>
        <taxon>Eukaryota</taxon>
        <taxon>Viridiplantae</taxon>
        <taxon>Streptophyta</taxon>
        <taxon>Embryophyta</taxon>
        <taxon>Tracheophyta</taxon>
        <taxon>Spermatophyta</taxon>
        <taxon>Magnoliopsida</taxon>
        <taxon>eudicotyledons</taxon>
        <taxon>Gunneridae</taxon>
        <taxon>Pentapetalae</taxon>
        <taxon>rosids</taxon>
        <taxon>fabids</taxon>
        <taxon>Rosales</taxon>
        <taxon>Rosaceae</taxon>
        <taxon>Amygdaloideae</taxon>
        <taxon>Maleae</taxon>
        <taxon>Pyrus</taxon>
    </lineage>
</organism>
<comment type="caution">
    <text evidence="1">The sequence shown here is derived from an EMBL/GenBank/DDBJ whole genome shotgun (WGS) entry which is preliminary data.</text>
</comment>
<dbReference type="AlphaFoldDB" id="A0A5N5GTV6"/>
<dbReference type="OrthoDB" id="600752at2759"/>
<dbReference type="Proteomes" id="UP000327157">
    <property type="component" value="Chromosome 15"/>
</dbReference>
<name>A0A5N5GTV6_9ROSA</name>
<gene>
    <name evidence="1" type="ORF">D8674_014908</name>
</gene>
<sequence>MERGGDQQLQVCSEEHNLEFQRVSVCGAVDTSIFLKQGDECLPQMGSTLAPGAFVKISYAWDPPFVMFPKSANTVCLLRAIEVEAYSSI</sequence>
<reference evidence="1 2" key="3">
    <citation type="submission" date="2019-11" db="EMBL/GenBank/DDBJ databases">
        <title>A de novo genome assembly of a pear dwarfing rootstock.</title>
        <authorList>
            <person name="Wang F."/>
            <person name="Wang J."/>
            <person name="Li S."/>
            <person name="Zhang Y."/>
            <person name="Fang M."/>
            <person name="Ma L."/>
            <person name="Zhao Y."/>
            <person name="Jiang S."/>
        </authorList>
    </citation>
    <scope>NUCLEOTIDE SEQUENCE [LARGE SCALE GENOMIC DNA]</scope>
    <source>
        <strain evidence="1">S2</strain>
        <tissue evidence="1">Leaf</tissue>
    </source>
</reference>
<accession>A0A5N5GTV6</accession>
<keyword evidence="2" id="KW-1185">Reference proteome</keyword>
<protein>
    <submittedName>
        <fullName evidence="1">Uncharacterized protein</fullName>
    </submittedName>
</protein>
<reference evidence="1 2" key="1">
    <citation type="submission" date="2019-09" db="EMBL/GenBank/DDBJ databases">
        <authorList>
            <person name="Ou C."/>
        </authorList>
    </citation>
    <scope>NUCLEOTIDE SEQUENCE [LARGE SCALE GENOMIC DNA]</scope>
    <source>
        <strain evidence="1">S2</strain>
        <tissue evidence="1">Leaf</tissue>
    </source>
</reference>
<reference evidence="2" key="2">
    <citation type="submission" date="2019-10" db="EMBL/GenBank/DDBJ databases">
        <title>A de novo genome assembly of a pear dwarfing rootstock.</title>
        <authorList>
            <person name="Wang F."/>
            <person name="Wang J."/>
            <person name="Li S."/>
            <person name="Zhang Y."/>
            <person name="Fang M."/>
            <person name="Ma L."/>
            <person name="Zhao Y."/>
            <person name="Jiang S."/>
        </authorList>
    </citation>
    <scope>NUCLEOTIDE SEQUENCE [LARGE SCALE GENOMIC DNA]</scope>
</reference>